<dbReference type="Proteomes" id="UP000626109">
    <property type="component" value="Unassembled WGS sequence"/>
</dbReference>
<dbReference type="InterPro" id="IPR029063">
    <property type="entry name" value="SAM-dependent_MTases_sf"/>
</dbReference>
<dbReference type="Gene3D" id="3.40.50.150">
    <property type="entry name" value="Vaccinia Virus protein VP39"/>
    <property type="match status" value="1"/>
</dbReference>
<evidence type="ECO:0000313" key="1">
    <source>
        <dbReference type="EMBL" id="CAE8673475.1"/>
    </source>
</evidence>
<feature type="non-terminal residue" evidence="1">
    <location>
        <position position="1"/>
    </location>
</feature>
<evidence type="ECO:0008006" key="4">
    <source>
        <dbReference type="Google" id="ProtNLM"/>
    </source>
</evidence>
<comment type="caution">
    <text evidence="1">The sequence shown here is derived from an EMBL/GenBank/DDBJ whole genome shotgun (WGS) entry which is preliminary data.</text>
</comment>
<reference evidence="1" key="1">
    <citation type="submission" date="2021-02" db="EMBL/GenBank/DDBJ databases">
        <authorList>
            <person name="Dougan E. K."/>
            <person name="Rhodes N."/>
            <person name="Thang M."/>
            <person name="Chan C."/>
        </authorList>
    </citation>
    <scope>NUCLEOTIDE SEQUENCE</scope>
</reference>
<proteinExistence type="predicted"/>
<gene>
    <name evidence="1" type="ORF">PGLA2088_LOCUS18557</name>
    <name evidence="2" type="ORF">PGLA2088_LOCUS44421</name>
</gene>
<dbReference type="EMBL" id="CAJNNW010024632">
    <property type="protein sequence ID" value="CAE8673475.1"/>
    <property type="molecule type" value="Genomic_DNA"/>
</dbReference>
<evidence type="ECO:0000313" key="3">
    <source>
        <dbReference type="Proteomes" id="UP000626109"/>
    </source>
</evidence>
<dbReference type="SUPFAM" id="SSF53335">
    <property type="entry name" value="S-adenosyl-L-methionine-dependent methyltransferases"/>
    <property type="match status" value="1"/>
</dbReference>
<sequence>VADAVAGLPFRTGAFNVVLEKGFFDALLSTRQGEAKLPSALREAWRVLAAGGVLISASQPGQLAQGSSPRVELFLQAGLQPPPESVVEVEGLPSRGLRCYVVRKPLDAPE</sequence>
<accession>A0A813JD64</accession>
<dbReference type="AlphaFoldDB" id="A0A813JD64"/>
<name>A0A813JD64_POLGL</name>
<organism evidence="1 3">
    <name type="scientific">Polarella glacialis</name>
    <name type="common">Dinoflagellate</name>
    <dbReference type="NCBI Taxonomy" id="89957"/>
    <lineage>
        <taxon>Eukaryota</taxon>
        <taxon>Sar</taxon>
        <taxon>Alveolata</taxon>
        <taxon>Dinophyceae</taxon>
        <taxon>Suessiales</taxon>
        <taxon>Suessiaceae</taxon>
        <taxon>Polarella</taxon>
    </lineage>
</organism>
<evidence type="ECO:0000313" key="2">
    <source>
        <dbReference type="EMBL" id="CAE8726236.1"/>
    </source>
</evidence>
<dbReference type="EMBL" id="CAJNNW010035192">
    <property type="protein sequence ID" value="CAE8726236.1"/>
    <property type="molecule type" value="Genomic_DNA"/>
</dbReference>
<protein>
    <recommendedName>
        <fullName evidence="4">Methyltransferase type 11 domain-containing protein</fullName>
    </recommendedName>
</protein>